<organism evidence="1 2">
    <name type="scientific">Pontibacter silvestris</name>
    <dbReference type="NCBI Taxonomy" id="2305183"/>
    <lineage>
        <taxon>Bacteria</taxon>
        <taxon>Pseudomonadati</taxon>
        <taxon>Bacteroidota</taxon>
        <taxon>Cytophagia</taxon>
        <taxon>Cytophagales</taxon>
        <taxon>Hymenobacteraceae</taxon>
        <taxon>Pontibacter</taxon>
    </lineage>
</organism>
<feature type="non-terminal residue" evidence="1">
    <location>
        <position position="229"/>
    </location>
</feature>
<comment type="caution">
    <text evidence="1">The sequence shown here is derived from an EMBL/GenBank/DDBJ whole genome shotgun (WGS) entry which is preliminary data.</text>
</comment>
<dbReference type="Proteomes" id="UP001597369">
    <property type="component" value="Unassembled WGS sequence"/>
</dbReference>
<protein>
    <submittedName>
        <fullName evidence="1">Gliding motility-associated C-terminal domain-containing protein</fullName>
    </submittedName>
</protein>
<proteinExistence type="predicted"/>
<reference evidence="2" key="1">
    <citation type="journal article" date="2019" name="Int. J. Syst. Evol. Microbiol.">
        <title>The Global Catalogue of Microorganisms (GCM) 10K type strain sequencing project: providing services to taxonomists for standard genome sequencing and annotation.</title>
        <authorList>
            <consortium name="The Broad Institute Genomics Platform"/>
            <consortium name="The Broad Institute Genome Sequencing Center for Infectious Disease"/>
            <person name="Wu L."/>
            <person name="Ma J."/>
        </authorList>
    </citation>
    <scope>NUCLEOTIDE SEQUENCE [LARGE SCALE GENOMIC DNA]</scope>
    <source>
        <strain evidence="2">JCM 16545</strain>
    </source>
</reference>
<accession>A0ABW4WS90</accession>
<evidence type="ECO:0000313" key="1">
    <source>
        <dbReference type="EMBL" id="MFD2065583.1"/>
    </source>
</evidence>
<name>A0ABW4WS90_9BACT</name>
<gene>
    <name evidence="1" type="ORF">ACFSKU_01700</name>
</gene>
<sequence>MPYSLRKKCLLQGCLLWIVILLLGSLTEAQATHLRAGDITAKRDTTPNPNPRRFFFTMTIYRDQGSPIFDEQVTIANGDGTTQRVDRYSISDIGNETDREVFYWEYTYPADGTYIIGCNIEERNNGILNIAPPTNQVSFYISTTININALRGFNSTPVLTVAPIDVAAVGRVFVHNPGAYDADGDSLAFKLRVPQHINSAGQITDVPGYSLPSLTFSCQSSDASGASYL</sequence>
<evidence type="ECO:0000313" key="2">
    <source>
        <dbReference type="Proteomes" id="UP001597369"/>
    </source>
</evidence>
<dbReference type="EMBL" id="JBHUHV010000002">
    <property type="protein sequence ID" value="MFD2065583.1"/>
    <property type="molecule type" value="Genomic_DNA"/>
</dbReference>
<keyword evidence="2" id="KW-1185">Reference proteome</keyword>